<gene>
    <name evidence="2" type="ordered locus">LOC_Os11g01310</name>
</gene>
<feature type="region of interest" description="Disordered" evidence="1">
    <location>
        <begin position="74"/>
        <end position="105"/>
    </location>
</feature>
<protein>
    <submittedName>
        <fullName evidence="2">Uncharacterized protein</fullName>
    </submittedName>
</protein>
<feature type="compositionally biased region" description="Low complexity" evidence="1">
    <location>
        <begin position="74"/>
        <end position="83"/>
    </location>
</feature>
<evidence type="ECO:0000256" key="1">
    <source>
        <dbReference type="SAM" id="MobiDB-lite"/>
    </source>
</evidence>
<reference evidence="2" key="3">
    <citation type="submission" date="2006-01" db="EMBL/GenBank/DDBJ databases">
        <authorList>
            <person name="Buell R."/>
        </authorList>
    </citation>
    <scope>NUCLEOTIDE SEQUENCE</scope>
</reference>
<organism evidence="2">
    <name type="scientific">Oryza sativa subsp. japonica</name>
    <name type="common">Rice</name>
    <dbReference type="NCBI Taxonomy" id="39947"/>
    <lineage>
        <taxon>Eukaryota</taxon>
        <taxon>Viridiplantae</taxon>
        <taxon>Streptophyta</taxon>
        <taxon>Embryophyta</taxon>
        <taxon>Tracheophyta</taxon>
        <taxon>Spermatophyta</taxon>
        <taxon>Magnoliopsida</taxon>
        <taxon>Liliopsida</taxon>
        <taxon>Poales</taxon>
        <taxon>Poaceae</taxon>
        <taxon>BOP clade</taxon>
        <taxon>Oryzoideae</taxon>
        <taxon>Oryzeae</taxon>
        <taxon>Oryzinae</taxon>
        <taxon>Oryza</taxon>
        <taxon>Oryza sativa</taxon>
    </lineage>
</organism>
<evidence type="ECO:0000313" key="2">
    <source>
        <dbReference type="EMBL" id="ABA91054.1"/>
    </source>
</evidence>
<proteinExistence type="predicted"/>
<sequence length="137" mass="15423">MSKPTQELRVVSPDMGVRIHTSRGLVLDNGDLVDDDHLLEHDEQLHVHYLLGHVSHKLLDTLFLYSTHATTTPPPAGTMTVAPSTPNAPTHHGRWSRQTHHPHEKDLERIEKSNRVLLLRLLATSTSSFIPAKLETR</sequence>
<name>Q2RBP4_ORYSJ</name>
<reference evidence="2" key="1">
    <citation type="journal article" date="2005" name="BMC Biol.">
        <title>The sequence of rice chromosomes 11 and 12, rich in disease resistance genes and recent gene duplications.</title>
        <authorList>
            <consortium name="The rice chromosomes 11 and 12 sequencing consortia"/>
        </authorList>
    </citation>
    <scope>NUCLEOTIDE SEQUENCE [LARGE SCALE GENOMIC DNA]</scope>
</reference>
<reference evidence="2" key="2">
    <citation type="submission" date="2005-04" db="EMBL/GenBank/DDBJ databases">
        <authorList>
            <person name="Buell C.R."/>
            <person name="Wing R.A."/>
            <person name="McCombie W.A."/>
            <person name="Ouyang S."/>
        </authorList>
    </citation>
    <scope>NUCLEOTIDE SEQUENCE</scope>
</reference>
<dbReference type="EMBL" id="DP000010">
    <property type="protein sequence ID" value="ABA91054.1"/>
    <property type="molecule type" value="Genomic_DNA"/>
</dbReference>
<accession>Q2RBP4</accession>
<dbReference type="AlphaFoldDB" id="Q2RBP4"/>
<feature type="compositionally biased region" description="Basic residues" evidence="1">
    <location>
        <begin position="91"/>
        <end position="100"/>
    </location>
</feature>